<dbReference type="Proteomes" id="UP001359559">
    <property type="component" value="Unassembled WGS sequence"/>
</dbReference>
<reference evidence="2 3" key="1">
    <citation type="submission" date="2024-01" db="EMBL/GenBank/DDBJ databases">
        <title>The genomes of 5 underutilized Papilionoideae crops provide insights into root nodulation and disease resistance.</title>
        <authorList>
            <person name="Yuan L."/>
        </authorList>
    </citation>
    <scope>NUCLEOTIDE SEQUENCE [LARGE SCALE GENOMIC DNA]</scope>
    <source>
        <strain evidence="2">LY-2023</strain>
        <tissue evidence="2">Leaf</tissue>
    </source>
</reference>
<dbReference type="AlphaFoldDB" id="A0AAN9I2S1"/>
<keyword evidence="3" id="KW-1185">Reference proteome</keyword>
<dbReference type="PANTHER" id="PTHR33834">
    <property type="entry name" value="SIGNALING PEPTIDE TAXIMIN 2"/>
    <property type="match status" value="1"/>
</dbReference>
<accession>A0AAN9I2S1</accession>
<evidence type="ECO:0000256" key="1">
    <source>
        <dbReference type="SAM" id="Phobius"/>
    </source>
</evidence>
<comment type="caution">
    <text evidence="2">The sequence shown here is derived from an EMBL/GenBank/DDBJ whole genome shotgun (WGS) entry which is preliminary data.</text>
</comment>
<sequence>MADEFCECRPLGFVTGLPFALVSLVLAPVGAVIWLIGSILSCLSPSCMFFTELTDVGVSFMKLSIRVHKWFIRQIPC</sequence>
<organism evidence="2 3">
    <name type="scientific">Clitoria ternatea</name>
    <name type="common">Butterfly pea</name>
    <dbReference type="NCBI Taxonomy" id="43366"/>
    <lineage>
        <taxon>Eukaryota</taxon>
        <taxon>Viridiplantae</taxon>
        <taxon>Streptophyta</taxon>
        <taxon>Embryophyta</taxon>
        <taxon>Tracheophyta</taxon>
        <taxon>Spermatophyta</taxon>
        <taxon>Magnoliopsida</taxon>
        <taxon>eudicotyledons</taxon>
        <taxon>Gunneridae</taxon>
        <taxon>Pentapetalae</taxon>
        <taxon>rosids</taxon>
        <taxon>fabids</taxon>
        <taxon>Fabales</taxon>
        <taxon>Fabaceae</taxon>
        <taxon>Papilionoideae</taxon>
        <taxon>50 kb inversion clade</taxon>
        <taxon>NPAAA clade</taxon>
        <taxon>indigoferoid/millettioid clade</taxon>
        <taxon>Phaseoleae</taxon>
        <taxon>Clitoria</taxon>
    </lineage>
</organism>
<keyword evidence="1" id="KW-0812">Transmembrane</keyword>
<evidence type="ECO:0000313" key="3">
    <source>
        <dbReference type="Proteomes" id="UP001359559"/>
    </source>
</evidence>
<feature type="transmembrane region" description="Helical" evidence="1">
    <location>
        <begin position="19"/>
        <end position="43"/>
    </location>
</feature>
<gene>
    <name evidence="2" type="ORF">RJT34_31286</name>
</gene>
<proteinExistence type="predicted"/>
<keyword evidence="1" id="KW-1133">Transmembrane helix</keyword>
<keyword evidence="1" id="KW-0472">Membrane</keyword>
<dbReference type="InterPro" id="IPR055283">
    <property type="entry name" value="TAXIMIN_1/2"/>
</dbReference>
<dbReference type="PANTHER" id="PTHR33834:SF10">
    <property type="entry name" value="SIGNALING PEPTIDE TAXIMIN 2-LIKE"/>
    <property type="match status" value="1"/>
</dbReference>
<evidence type="ECO:0000313" key="2">
    <source>
        <dbReference type="EMBL" id="KAK7263692.1"/>
    </source>
</evidence>
<name>A0AAN9I2S1_CLITE</name>
<protein>
    <submittedName>
        <fullName evidence="2">Uncharacterized protein</fullName>
    </submittedName>
</protein>
<dbReference type="EMBL" id="JAYKXN010000008">
    <property type="protein sequence ID" value="KAK7263692.1"/>
    <property type="molecule type" value="Genomic_DNA"/>
</dbReference>